<keyword evidence="4" id="KW-1003">Cell membrane</keyword>
<keyword evidence="3 9" id="KW-0813">Transport</keyword>
<evidence type="ECO:0000313" key="10">
    <source>
        <dbReference type="EMBL" id="MFD1737444.1"/>
    </source>
</evidence>
<evidence type="ECO:0000256" key="3">
    <source>
        <dbReference type="ARBA" id="ARBA00022448"/>
    </source>
</evidence>
<keyword evidence="7 9" id="KW-1133">Transmembrane helix</keyword>
<feature type="transmembrane region" description="Helical" evidence="9">
    <location>
        <begin position="41"/>
        <end position="64"/>
    </location>
</feature>
<feature type="transmembrane region" description="Helical" evidence="9">
    <location>
        <begin position="119"/>
        <end position="142"/>
    </location>
</feature>
<keyword evidence="11" id="KW-1185">Reference proteome</keyword>
<protein>
    <recommendedName>
        <fullName evidence="9">Branched-chain amino acid transport system carrier protein</fullName>
    </recommendedName>
</protein>
<gene>
    <name evidence="10" type="primary">brnQ</name>
    <name evidence="10" type="ORF">ACFSCX_12850</name>
</gene>
<evidence type="ECO:0000256" key="9">
    <source>
        <dbReference type="RuleBase" id="RU362122"/>
    </source>
</evidence>
<dbReference type="PANTHER" id="PTHR30588">
    <property type="entry name" value="BRANCHED-CHAIN AMINO ACID TRANSPORT SYSTEM 2 CARRIER PROTEIN"/>
    <property type="match status" value="1"/>
</dbReference>
<sequence length="443" mass="47760">MKQNMTSKEIIVLGFMLFAIFFGAGNMIFPPLLGQLSGTNVWIAISGFLLTGVGLPLLGIIAIAKSGGDLQHLASRVHPSFGLIFSIIMYLTIGPFFGIPRTGTVSYEIGIKPFLSDDIQALGFPLIVFSAIYFSLTAWIALNPTKIVDRIGKLLTPILLVVISFLVLKAFATPMGSLPEPNEEYKTVPFFTGFLEGYYTMDTIASLVFGIVLISAIQDKYNLSRDKLALACIKAGVIAAIGLAFVYVSLSFMGASSVETIGYFDNGGLILAGISKSLYGPLGTVILGTAITFACLTTSIGLVAACSKYFSRIFKIPYAALVIILSCFSFIISNVGLTQLISFSIPVLLMIYPPAIILIVLSFFHPYFNGSTFVYRITLLLTSVVSILDGLSQSKLQQASSIKVLLASLPFYNIGIGWVLPAITGIIVGFLLQRIEVKKNLIK</sequence>
<dbReference type="EMBL" id="JBHUEM010000020">
    <property type="protein sequence ID" value="MFD1737444.1"/>
    <property type="molecule type" value="Genomic_DNA"/>
</dbReference>
<organism evidence="10 11">
    <name type="scientific">Bacillus salitolerans</name>
    <dbReference type="NCBI Taxonomy" id="1437434"/>
    <lineage>
        <taxon>Bacteria</taxon>
        <taxon>Bacillati</taxon>
        <taxon>Bacillota</taxon>
        <taxon>Bacilli</taxon>
        <taxon>Bacillales</taxon>
        <taxon>Bacillaceae</taxon>
        <taxon>Bacillus</taxon>
    </lineage>
</organism>
<feature type="transmembrane region" description="Helical" evidence="9">
    <location>
        <begin position="76"/>
        <end position="99"/>
    </location>
</feature>
<evidence type="ECO:0000256" key="2">
    <source>
        <dbReference type="ARBA" id="ARBA00008540"/>
    </source>
</evidence>
<dbReference type="InterPro" id="IPR004685">
    <property type="entry name" value="Brnchd-chn_aa_trnsp_Livcs"/>
</dbReference>
<comment type="function">
    <text evidence="9">Component of the transport system for branched-chain amino acids.</text>
</comment>
<comment type="similarity">
    <text evidence="2 9">Belongs to the branched chain amino acid transporter family.</text>
</comment>
<feature type="transmembrane region" description="Helical" evidence="9">
    <location>
        <begin position="228"/>
        <end position="250"/>
    </location>
</feature>
<proteinExistence type="inferred from homology"/>
<keyword evidence="5 9" id="KW-0812">Transmembrane</keyword>
<comment type="caution">
    <text evidence="10">The sequence shown here is derived from an EMBL/GenBank/DDBJ whole genome shotgun (WGS) entry which is preliminary data.</text>
</comment>
<evidence type="ECO:0000256" key="8">
    <source>
        <dbReference type="ARBA" id="ARBA00023136"/>
    </source>
</evidence>
<evidence type="ECO:0000256" key="6">
    <source>
        <dbReference type="ARBA" id="ARBA00022970"/>
    </source>
</evidence>
<accession>A0ABW4LQJ8</accession>
<keyword evidence="6 9" id="KW-0029">Amino-acid transport</keyword>
<feature type="transmembrane region" description="Helical" evidence="9">
    <location>
        <begin position="373"/>
        <end position="391"/>
    </location>
</feature>
<dbReference type="Proteomes" id="UP001597214">
    <property type="component" value="Unassembled WGS sequence"/>
</dbReference>
<feature type="transmembrane region" description="Helical" evidence="9">
    <location>
        <begin position="411"/>
        <end position="432"/>
    </location>
</feature>
<feature type="transmembrane region" description="Helical" evidence="9">
    <location>
        <begin position="12"/>
        <end position="29"/>
    </location>
</feature>
<dbReference type="Pfam" id="PF05525">
    <property type="entry name" value="Branch_AA_trans"/>
    <property type="match status" value="1"/>
</dbReference>
<evidence type="ECO:0000256" key="7">
    <source>
        <dbReference type="ARBA" id="ARBA00022989"/>
    </source>
</evidence>
<name>A0ABW4LQJ8_9BACI</name>
<comment type="subcellular location">
    <subcellularLocation>
        <location evidence="1 9">Cell membrane</location>
        <topology evidence="1 9">Multi-pass membrane protein</topology>
    </subcellularLocation>
</comment>
<feature type="transmembrane region" description="Helical" evidence="9">
    <location>
        <begin position="197"/>
        <end position="216"/>
    </location>
</feature>
<dbReference type="RefSeq" id="WP_377928653.1">
    <property type="nucleotide sequence ID" value="NZ_JBHUEM010000020.1"/>
</dbReference>
<dbReference type="PANTHER" id="PTHR30588:SF0">
    <property type="entry name" value="BRANCHED-CHAIN AMINO ACID PERMEASE BRNQ"/>
    <property type="match status" value="1"/>
</dbReference>
<evidence type="ECO:0000256" key="4">
    <source>
        <dbReference type="ARBA" id="ARBA00022475"/>
    </source>
</evidence>
<keyword evidence="8 9" id="KW-0472">Membrane</keyword>
<feature type="transmembrane region" description="Helical" evidence="9">
    <location>
        <begin position="154"/>
        <end position="177"/>
    </location>
</feature>
<feature type="transmembrane region" description="Helical" evidence="9">
    <location>
        <begin position="318"/>
        <end position="337"/>
    </location>
</feature>
<evidence type="ECO:0000256" key="1">
    <source>
        <dbReference type="ARBA" id="ARBA00004651"/>
    </source>
</evidence>
<reference evidence="11" key="1">
    <citation type="journal article" date="2019" name="Int. J. Syst. Evol. Microbiol.">
        <title>The Global Catalogue of Microorganisms (GCM) 10K type strain sequencing project: providing services to taxonomists for standard genome sequencing and annotation.</title>
        <authorList>
            <consortium name="The Broad Institute Genomics Platform"/>
            <consortium name="The Broad Institute Genome Sequencing Center for Infectious Disease"/>
            <person name="Wu L."/>
            <person name="Ma J."/>
        </authorList>
    </citation>
    <scope>NUCLEOTIDE SEQUENCE [LARGE SCALE GENOMIC DNA]</scope>
    <source>
        <strain evidence="11">CCUG 49339</strain>
    </source>
</reference>
<feature type="transmembrane region" description="Helical" evidence="9">
    <location>
        <begin position="285"/>
        <end position="306"/>
    </location>
</feature>
<evidence type="ECO:0000256" key="5">
    <source>
        <dbReference type="ARBA" id="ARBA00022692"/>
    </source>
</evidence>
<feature type="transmembrane region" description="Helical" evidence="9">
    <location>
        <begin position="343"/>
        <end position="364"/>
    </location>
</feature>
<evidence type="ECO:0000313" key="11">
    <source>
        <dbReference type="Proteomes" id="UP001597214"/>
    </source>
</evidence>
<dbReference type="NCBIfam" id="TIGR00796">
    <property type="entry name" value="livcs"/>
    <property type="match status" value="1"/>
</dbReference>